<sequence>MSGRRLALVTGASAGIGQALARELAARGWDLALAARRAERLEALAAELERDHGASSLILAEDLTDPAAPARIEAAIAARGRPALALINNAGFSRTTGFSDTPWVQHQAMLQVMLTAPMELTHRLAPTMKTEGFGRILNVASVAGLLPATGGDTLYGPIKSFLIKATLGLRMETEGSGVKVSALCPGYVLSEFHDVNGSRDQVSSAYPAWAWSRADEVAREGLDALEAGKPISIPGAHNRVVADLMRLLPPSLAYAQVRRHAGRLGRVSRT</sequence>
<dbReference type="SUPFAM" id="SSF51735">
    <property type="entry name" value="NAD(P)-binding Rossmann-fold domains"/>
    <property type="match status" value="1"/>
</dbReference>
<gene>
    <name evidence="3" type="ORF">Q0812_06440</name>
</gene>
<evidence type="ECO:0000313" key="3">
    <source>
        <dbReference type="EMBL" id="MDO1559065.1"/>
    </source>
</evidence>
<keyword evidence="2" id="KW-0560">Oxidoreductase</keyword>
<protein>
    <submittedName>
        <fullName evidence="3">SDR family NAD(P)-dependent oxidoreductase</fullName>
    </submittedName>
</protein>
<dbReference type="PRINTS" id="PR00081">
    <property type="entry name" value="GDHRDH"/>
</dbReference>
<proteinExistence type="inferred from homology"/>
<evidence type="ECO:0000256" key="2">
    <source>
        <dbReference type="ARBA" id="ARBA00023002"/>
    </source>
</evidence>
<dbReference type="InterPro" id="IPR036291">
    <property type="entry name" value="NAD(P)-bd_dom_sf"/>
</dbReference>
<dbReference type="CDD" id="cd05233">
    <property type="entry name" value="SDR_c"/>
    <property type="match status" value="1"/>
</dbReference>
<dbReference type="InterPro" id="IPR002347">
    <property type="entry name" value="SDR_fam"/>
</dbReference>
<dbReference type="PANTHER" id="PTHR44196">
    <property type="entry name" value="DEHYDROGENASE/REDUCTASE SDR FAMILY MEMBER 7B"/>
    <property type="match status" value="1"/>
</dbReference>
<dbReference type="RefSeq" id="WP_302109491.1">
    <property type="nucleotide sequence ID" value="NZ_JAUKTR010000002.1"/>
</dbReference>
<dbReference type="PIRSF" id="PIRSF000126">
    <property type="entry name" value="11-beta-HSD1"/>
    <property type="match status" value="1"/>
</dbReference>
<comment type="caution">
    <text evidence="3">The sequence shown here is derived from an EMBL/GenBank/DDBJ whole genome shotgun (WGS) entry which is preliminary data.</text>
</comment>
<dbReference type="Proteomes" id="UP001169063">
    <property type="component" value="Unassembled WGS sequence"/>
</dbReference>
<reference evidence="3" key="1">
    <citation type="submission" date="2023-07" db="EMBL/GenBank/DDBJ databases">
        <title>Brevundimonas soil sp. nov., isolated from the soil of chemical plant.</title>
        <authorList>
            <person name="Wu N."/>
        </authorList>
    </citation>
    <scope>NUCLEOTIDE SEQUENCE</scope>
    <source>
        <strain evidence="3">XZ-24</strain>
    </source>
</reference>
<name>A0ABT8SKH6_9CAUL</name>
<dbReference type="Pfam" id="PF00106">
    <property type="entry name" value="adh_short"/>
    <property type="match status" value="1"/>
</dbReference>
<organism evidence="3 4">
    <name type="scientific">Peiella sedimenti</name>
    <dbReference type="NCBI Taxonomy" id="3061083"/>
    <lineage>
        <taxon>Bacteria</taxon>
        <taxon>Pseudomonadati</taxon>
        <taxon>Pseudomonadota</taxon>
        <taxon>Alphaproteobacteria</taxon>
        <taxon>Caulobacterales</taxon>
        <taxon>Caulobacteraceae</taxon>
        <taxon>Peiella</taxon>
    </lineage>
</organism>
<dbReference type="Gene3D" id="3.40.50.720">
    <property type="entry name" value="NAD(P)-binding Rossmann-like Domain"/>
    <property type="match status" value="1"/>
</dbReference>
<evidence type="ECO:0000313" key="4">
    <source>
        <dbReference type="Proteomes" id="UP001169063"/>
    </source>
</evidence>
<accession>A0ABT8SKH6</accession>
<evidence type="ECO:0000256" key="1">
    <source>
        <dbReference type="ARBA" id="ARBA00006484"/>
    </source>
</evidence>
<dbReference type="PANTHER" id="PTHR44196:SF2">
    <property type="entry name" value="SHORT-CHAIN DEHYDROGENASE-RELATED"/>
    <property type="match status" value="1"/>
</dbReference>
<dbReference type="EMBL" id="JAUKTR010000002">
    <property type="protein sequence ID" value="MDO1559065.1"/>
    <property type="molecule type" value="Genomic_DNA"/>
</dbReference>
<keyword evidence="4" id="KW-1185">Reference proteome</keyword>
<comment type="similarity">
    <text evidence="1">Belongs to the short-chain dehydrogenases/reductases (SDR) family.</text>
</comment>